<dbReference type="EMBL" id="CP014869">
    <property type="protein sequence ID" value="AMT95091.1"/>
    <property type="molecule type" value="Genomic_DNA"/>
</dbReference>
<dbReference type="InterPro" id="IPR000792">
    <property type="entry name" value="Tscrpt_reg_LuxR_C"/>
</dbReference>
<dbReference type="SMART" id="SM00421">
    <property type="entry name" value="HTH_LUXR"/>
    <property type="match status" value="1"/>
</dbReference>
<dbReference type="Gene3D" id="3.40.50.300">
    <property type="entry name" value="P-loop containing nucleotide triphosphate hydrolases"/>
    <property type="match status" value="1"/>
</dbReference>
<organism evidence="4 5">
    <name type="scientific">Brevibacterium linens</name>
    <dbReference type="NCBI Taxonomy" id="1703"/>
    <lineage>
        <taxon>Bacteria</taxon>
        <taxon>Bacillati</taxon>
        <taxon>Actinomycetota</taxon>
        <taxon>Actinomycetes</taxon>
        <taxon>Micrococcales</taxon>
        <taxon>Brevibacteriaceae</taxon>
        <taxon>Brevibacterium</taxon>
    </lineage>
</organism>
<dbReference type="GO" id="GO:0005524">
    <property type="term" value="F:ATP binding"/>
    <property type="evidence" value="ECO:0007669"/>
    <property type="project" value="UniProtKB-KW"/>
</dbReference>
<dbReference type="PRINTS" id="PR00038">
    <property type="entry name" value="HTHLUXR"/>
</dbReference>
<evidence type="ECO:0000313" key="5">
    <source>
        <dbReference type="Proteomes" id="UP000075950"/>
    </source>
</evidence>
<dbReference type="InterPro" id="IPR027417">
    <property type="entry name" value="P-loop_NTPase"/>
</dbReference>
<keyword evidence="2" id="KW-0067">ATP-binding</keyword>
<dbReference type="PROSITE" id="PS50043">
    <property type="entry name" value="HTH_LUXR_2"/>
    <property type="match status" value="1"/>
</dbReference>
<dbReference type="GO" id="GO:0005737">
    <property type="term" value="C:cytoplasm"/>
    <property type="evidence" value="ECO:0007669"/>
    <property type="project" value="TreeGrafter"/>
</dbReference>
<reference evidence="5" key="1">
    <citation type="submission" date="2016-03" db="EMBL/GenBank/DDBJ databases">
        <authorList>
            <person name="Ploux O."/>
        </authorList>
    </citation>
    <scope>NUCLEOTIDE SEQUENCE [LARGE SCALE GENOMIC DNA]</scope>
    <source>
        <strain evidence="5">BS258</strain>
    </source>
</reference>
<dbReference type="SUPFAM" id="SSF52540">
    <property type="entry name" value="P-loop containing nucleoside triphosphate hydrolases"/>
    <property type="match status" value="1"/>
</dbReference>
<evidence type="ECO:0000256" key="1">
    <source>
        <dbReference type="ARBA" id="ARBA00022741"/>
    </source>
</evidence>
<dbReference type="Gene3D" id="1.10.10.10">
    <property type="entry name" value="Winged helix-like DNA-binding domain superfamily/Winged helix DNA-binding domain"/>
    <property type="match status" value="1"/>
</dbReference>
<proteinExistence type="predicted"/>
<dbReference type="InterPro" id="IPR016032">
    <property type="entry name" value="Sig_transdc_resp-reg_C-effctor"/>
</dbReference>
<dbReference type="AlphaFoldDB" id="A0A144MIR3"/>
<dbReference type="Proteomes" id="UP000075950">
    <property type="component" value="Chromosome"/>
</dbReference>
<dbReference type="GO" id="GO:0006355">
    <property type="term" value="P:regulation of DNA-templated transcription"/>
    <property type="evidence" value="ECO:0007669"/>
    <property type="project" value="InterPro"/>
</dbReference>
<dbReference type="PANTHER" id="PTHR16305:SF28">
    <property type="entry name" value="GUANYLATE CYCLASE DOMAIN-CONTAINING PROTEIN"/>
    <property type="match status" value="1"/>
</dbReference>
<gene>
    <name evidence="4" type="ORF">A2T55_16375</name>
</gene>
<name>A0A144MIR3_BRELN</name>
<evidence type="ECO:0000313" key="4">
    <source>
        <dbReference type="EMBL" id="AMT95091.1"/>
    </source>
</evidence>
<dbReference type="GO" id="GO:0004016">
    <property type="term" value="F:adenylate cyclase activity"/>
    <property type="evidence" value="ECO:0007669"/>
    <property type="project" value="TreeGrafter"/>
</dbReference>
<feature type="domain" description="HTH luxR-type" evidence="3">
    <location>
        <begin position="789"/>
        <end position="854"/>
    </location>
</feature>
<dbReference type="Pfam" id="PF00196">
    <property type="entry name" value="GerE"/>
    <property type="match status" value="1"/>
</dbReference>
<dbReference type="SUPFAM" id="SSF46894">
    <property type="entry name" value="C-terminal effector domain of the bipartite response regulators"/>
    <property type="match status" value="1"/>
</dbReference>
<dbReference type="CDD" id="cd06170">
    <property type="entry name" value="LuxR_C_like"/>
    <property type="match status" value="1"/>
</dbReference>
<accession>A0A144MIR3</accession>
<dbReference type="KEGG" id="bly:A2T55_16375"/>
<dbReference type="PANTHER" id="PTHR16305">
    <property type="entry name" value="TESTICULAR SOLUBLE ADENYLYL CYCLASE"/>
    <property type="match status" value="1"/>
</dbReference>
<dbReference type="RefSeq" id="WP_062862579.1">
    <property type="nucleotide sequence ID" value="NZ_CP014869.1"/>
</dbReference>
<keyword evidence="1" id="KW-0547">Nucleotide-binding</keyword>
<evidence type="ECO:0000259" key="3">
    <source>
        <dbReference type="PROSITE" id="PS50043"/>
    </source>
</evidence>
<dbReference type="InterPro" id="IPR036388">
    <property type="entry name" value="WH-like_DNA-bd_sf"/>
</dbReference>
<protein>
    <recommendedName>
        <fullName evidence="3">HTH luxR-type domain-containing protein</fullName>
    </recommendedName>
</protein>
<dbReference type="GO" id="GO:0003677">
    <property type="term" value="F:DNA binding"/>
    <property type="evidence" value="ECO:0007669"/>
    <property type="project" value="InterPro"/>
</dbReference>
<sequence length="857" mass="93409">MTKFVDAAIFGRAAELVAIENALRDPARAGVVIEGDMGMGKTTLAAEVCRRGHSRTYWVRGDRVLRNVPYGAFGLHADLNEDPANLLVRAVSAIRGAGDPKVVIVVDDAHDLDEHSLNMLWQLANDGDIKLVAAVRPPVDDSVRPFSDLVADRVLEHVSLESLQPTDFSAMVENRLGGIVSSGALDFIAFQSGRVPGKIIELLRYTSRQQRLIDRRGVWLLDGFDIGLDDRARDVTRIHLSRFSEQQRQALEFVVLAGEVEVGIMLAAGLGEAADLLVSAGEIVLVQSGPRSYAAIENHLTETIRTTVPVGRSRKMFDFVEAYDTPVSERARMLRVEWGLNCGGKVTGQDSIDAARIAVRLGEWHRALRILQGVPTDDMAAHELFDLGQLYCDVNRTPIGLDVFAQAVEKACCTSVLLEVFAVWWFRDLHLDSPPLTVSDFRTALSRLERSGPGHDDAGIAVEHAHEFIEVLRADQRESLSDAAPDLVAWAADIRVPDGLRLCIGIAEAIRELELGRSSAALKALESVEELKRNVGTVSLLHGMLKVRVLMQEDQADDARVVLDDTISHDLAYFAAHSGPADLMWTRLHIEDGDLAAATRCSFAAVEALTYWNQTPFLALALAEAEHMAVLAGDVGAADDFDARYIALPASNAYIESRRAQVLRLSARAKVTGEKCYFDSLRELLAAAEDSDALQIAAMIRIEVFRHFGEYDGEAMSRLGEVGADAGRDCRLLAQLGPALRDRDKASLETAADAVAVRMPDVAERCRSIANGGEAVHSSTAITNSEPGHTAGRVSLTGRERQISRLIVDGMSNAEIADELGVAVRTVEGHTYRMYRKLSISSRDQVAEAIGGTRSNL</sequence>
<evidence type="ECO:0000256" key="2">
    <source>
        <dbReference type="ARBA" id="ARBA00022840"/>
    </source>
</evidence>
<dbReference type="PROSITE" id="PS00622">
    <property type="entry name" value="HTH_LUXR_1"/>
    <property type="match status" value="1"/>
</dbReference>